<keyword evidence="3" id="KW-1185">Reference proteome</keyword>
<evidence type="ECO:0000313" key="2">
    <source>
        <dbReference type="EMBL" id="GAA0346029.1"/>
    </source>
</evidence>
<feature type="domain" description="Immunity protein 63" evidence="1">
    <location>
        <begin position="37"/>
        <end position="114"/>
    </location>
</feature>
<gene>
    <name evidence="2" type="ORF">GCM10010319_23000</name>
</gene>
<name>A0ABN0WT59_9ACTN</name>
<dbReference type="EMBL" id="BAAABW010000013">
    <property type="protein sequence ID" value="GAA0346029.1"/>
    <property type="molecule type" value="Genomic_DNA"/>
</dbReference>
<evidence type="ECO:0000313" key="3">
    <source>
        <dbReference type="Proteomes" id="UP001500063"/>
    </source>
</evidence>
<dbReference type="InterPro" id="IPR028952">
    <property type="entry name" value="Imm63"/>
</dbReference>
<dbReference type="Pfam" id="PF15599">
    <property type="entry name" value="Imm63"/>
    <property type="match status" value="1"/>
</dbReference>
<dbReference type="Proteomes" id="UP001500063">
    <property type="component" value="Unassembled WGS sequence"/>
</dbReference>
<accession>A0ABN0WT59</accession>
<sequence>MHAMSAKLYDGRVYDLVGFSIRGASHPYIEVHEGIIHMVVMERGVESQQRTTTEDLDEALHWIALYATSSLAMRWELDQRDRWPADRDTRIGWNAKQVELLRLIDARWAEEFRACIPAQCPGVRLEDVDAHPLTYAAKGRDAEESLLARYWRKLRTKLREPY</sequence>
<proteinExistence type="predicted"/>
<protein>
    <recommendedName>
        <fullName evidence="1">Immunity protein 63 domain-containing protein</fullName>
    </recommendedName>
</protein>
<evidence type="ECO:0000259" key="1">
    <source>
        <dbReference type="Pfam" id="PF15599"/>
    </source>
</evidence>
<comment type="caution">
    <text evidence="2">The sequence shown here is derived from an EMBL/GenBank/DDBJ whole genome shotgun (WGS) entry which is preliminary data.</text>
</comment>
<organism evidence="2 3">
    <name type="scientific">Streptomyces blastmyceticus</name>
    <dbReference type="NCBI Taxonomy" id="68180"/>
    <lineage>
        <taxon>Bacteria</taxon>
        <taxon>Bacillati</taxon>
        <taxon>Actinomycetota</taxon>
        <taxon>Actinomycetes</taxon>
        <taxon>Kitasatosporales</taxon>
        <taxon>Streptomycetaceae</taxon>
        <taxon>Streptomyces</taxon>
    </lineage>
</organism>
<reference evidence="2 3" key="1">
    <citation type="journal article" date="2019" name="Int. J. Syst. Evol. Microbiol.">
        <title>The Global Catalogue of Microorganisms (GCM) 10K type strain sequencing project: providing services to taxonomists for standard genome sequencing and annotation.</title>
        <authorList>
            <consortium name="The Broad Institute Genomics Platform"/>
            <consortium name="The Broad Institute Genome Sequencing Center for Infectious Disease"/>
            <person name="Wu L."/>
            <person name="Ma J."/>
        </authorList>
    </citation>
    <scope>NUCLEOTIDE SEQUENCE [LARGE SCALE GENOMIC DNA]</scope>
    <source>
        <strain evidence="2 3">JCM 4565</strain>
    </source>
</reference>